<dbReference type="Ensembl" id="ENSOTST00005005845.2">
    <property type="protein sequence ID" value="ENSOTSP00005005246.1"/>
    <property type="gene ID" value="ENSOTSG00005003038.2"/>
</dbReference>
<organism evidence="1 2">
    <name type="scientific">Oncorhynchus tshawytscha</name>
    <name type="common">Chinook salmon</name>
    <name type="synonym">Salmo tshawytscha</name>
    <dbReference type="NCBI Taxonomy" id="74940"/>
    <lineage>
        <taxon>Eukaryota</taxon>
        <taxon>Metazoa</taxon>
        <taxon>Chordata</taxon>
        <taxon>Craniata</taxon>
        <taxon>Vertebrata</taxon>
        <taxon>Euteleostomi</taxon>
        <taxon>Actinopterygii</taxon>
        <taxon>Neopterygii</taxon>
        <taxon>Teleostei</taxon>
        <taxon>Protacanthopterygii</taxon>
        <taxon>Salmoniformes</taxon>
        <taxon>Salmonidae</taxon>
        <taxon>Salmoninae</taxon>
        <taxon>Oncorhynchus</taxon>
    </lineage>
</organism>
<dbReference type="PANTHER" id="PTHR21344:SF1">
    <property type="entry name" value="RAL GTPASE-ACTIVATING PROTEIN SUBUNIT BETA"/>
    <property type="match status" value="1"/>
</dbReference>
<dbReference type="Proteomes" id="UP000694402">
    <property type="component" value="Unassembled WGS sequence"/>
</dbReference>
<dbReference type="PANTHER" id="PTHR21344">
    <property type="entry name" value="RAL GTPASE-ACTIVATING PROTEIN SUBUNIT BETA"/>
    <property type="match status" value="1"/>
</dbReference>
<dbReference type="InterPro" id="IPR039930">
    <property type="entry name" value="RALGAPB"/>
</dbReference>
<sequence length="164" mass="18668">MLKTKRSSTGKTAPPLGPETKVLVVWVEHHFITQNIPLSNLLVETSTGLEVNPNNSTSCRSGLLEKDMPLLVIHLLRMGLFRVRLHRAMGKFSMVIPLVDGIVVSDRPLGFLVRQTVINVCRWKWLESETYSPPHVHRYCNKLLDPEFYTSLFQEVGEGRPIHL</sequence>
<protein>
    <submittedName>
        <fullName evidence="1">Uncharacterized protein</fullName>
    </submittedName>
</protein>
<dbReference type="InterPro" id="IPR035974">
    <property type="entry name" value="Rap/Ran-GAP_sf"/>
</dbReference>
<dbReference type="GO" id="GO:0005096">
    <property type="term" value="F:GTPase activator activity"/>
    <property type="evidence" value="ECO:0007669"/>
    <property type="project" value="InterPro"/>
</dbReference>
<dbReference type="GeneTree" id="ENSGT00700000104550"/>
<reference evidence="1" key="2">
    <citation type="submission" date="2025-09" db="UniProtKB">
        <authorList>
            <consortium name="Ensembl"/>
        </authorList>
    </citation>
    <scope>IDENTIFICATION</scope>
</reference>
<dbReference type="AlphaFoldDB" id="A0A8C8C3X7"/>
<evidence type="ECO:0000313" key="2">
    <source>
        <dbReference type="Proteomes" id="UP000694402"/>
    </source>
</evidence>
<dbReference type="GO" id="GO:0051056">
    <property type="term" value="P:regulation of small GTPase mediated signal transduction"/>
    <property type="evidence" value="ECO:0007669"/>
    <property type="project" value="InterPro"/>
</dbReference>
<dbReference type="SUPFAM" id="SSF111347">
    <property type="entry name" value="Rap/Ran-GAP"/>
    <property type="match status" value="1"/>
</dbReference>
<proteinExistence type="predicted"/>
<evidence type="ECO:0000313" key="1">
    <source>
        <dbReference type="Ensembl" id="ENSOTSP00005005246.1"/>
    </source>
</evidence>
<keyword evidence="2" id="KW-1185">Reference proteome</keyword>
<accession>A0A8C8C3X7</accession>
<name>A0A8C8C3X7_ONCTS</name>
<reference evidence="1" key="1">
    <citation type="submission" date="2025-08" db="UniProtKB">
        <authorList>
            <consortium name="Ensembl"/>
        </authorList>
    </citation>
    <scope>IDENTIFICATION</scope>
</reference>